<keyword evidence="3" id="KW-0819">tRNA processing</keyword>
<dbReference type="PANTHER" id="PTHR11735:SF6">
    <property type="entry name" value="TRNA N6-ADENOSINE THREONYLCARBAMOYLTRANSFERASE, MITOCHONDRIAL"/>
    <property type="match status" value="1"/>
</dbReference>
<comment type="caution">
    <text evidence="9">The sequence shown here is derived from an EMBL/GenBank/DDBJ whole genome shotgun (WGS) entry which is preliminary data.</text>
</comment>
<protein>
    <recommendedName>
        <fullName evidence="1">N(6)-L-threonylcarbamoyladenine synthase</fullName>
        <ecNumber evidence="1">2.3.1.234</ecNumber>
    </recommendedName>
</protein>
<evidence type="ECO:0000256" key="4">
    <source>
        <dbReference type="ARBA" id="ARBA00022723"/>
    </source>
</evidence>
<gene>
    <name evidence="9" type="ORF">EDD72_10277</name>
</gene>
<dbReference type="GO" id="GO:0061711">
    <property type="term" value="F:tRNA N(6)-L-threonylcarbamoyladenine synthase activity"/>
    <property type="evidence" value="ECO:0007669"/>
    <property type="project" value="UniProtKB-EC"/>
</dbReference>
<dbReference type="InterPro" id="IPR043129">
    <property type="entry name" value="ATPase_NBD"/>
</dbReference>
<evidence type="ECO:0000256" key="3">
    <source>
        <dbReference type="ARBA" id="ARBA00022694"/>
    </source>
</evidence>
<sequence length="321" mass="35427">MKKKVFLGIDTSNYMTSICFIDENRNILYEAKKLLNVNLGKRGLQQSEAVYQHIKNLPELFKGKQITGEYQLSGIAVSRAPRPVENSYMPVFQVGLTVAETMASTFSIPIYYTTHQEGHIAAGIYSSQELPQQSSFLAVHLSGGTSEILLIKVIENGYEIEKIGGTLDLHAGQLVDRIGVLLGYPFPAGKHIEQLAATHTEDFDRIPTSVKNYSFHFSGAETEAKRRLAQGTSPAQIARAIEHQIATSIGKALKNAIESNYPKEILIVGGVAQNQYIRKQLRKMLEKPTVGAKLFFADPAYSGDNAFGIANIALNQHLKIF</sequence>
<accession>A0A4R3KK90</accession>
<keyword evidence="10" id="KW-1185">Reference proteome</keyword>
<evidence type="ECO:0000313" key="10">
    <source>
        <dbReference type="Proteomes" id="UP000295788"/>
    </source>
</evidence>
<evidence type="ECO:0000259" key="8">
    <source>
        <dbReference type="Pfam" id="PF00814"/>
    </source>
</evidence>
<keyword evidence="5" id="KW-0408">Iron</keyword>
<organism evidence="9 10">
    <name type="scientific">Tepidibacillus fermentans</name>
    <dbReference type="NCBI Taxonomy" id="1281767"/>
    <lineage>
        <taxon>Bacteria</taxon>
        <taxon>Bacillati</taxon>
        <taxon>Bacillota</taxon>
        <taxon>Bacilli</taxon>
        <taxon>Bacillales</taxon>
        <taxon>Bacillaceae</taxon>
        <taxon>Tepidibacillus</taxon>
    </lineage>
</organism>
<dbReference type="Pfam" id="PF00814">
    <property type="entry name" value="TsaD"/>
    <property type="match status" value="1"/>
</dbReference>
<evidence type="ECO:0000256" key="2">
    <source>
        <dbReference type="ARBA" id="ARBA00022679"/>
    </source>
</evidence>
<dbReference type="EC" id="2.3.1.234" evidence="1"/>
<dbReference type="Gene3D" id="3.30.420.40">
    <property type="match status" value="2"/>
</dbReference>
<dbReference type="OrthoDB" id="1675500at2"/>
<proteinExistence type="predicted"/>
<evidence type="ECO:0000256" key="5">
    <source>
        <dbReference type="ARBA" id="ARBA00023004"/>
    </source>
</evidence>
<feature type="domain" description="Gcp-like" evidence="8">
    <location>
        <begin position="71"/>
        <end position="310"/>
    </location>
</feature>
<dbReference type="InterPro" id="IPR000905">
    <property type="entry name" value="Gcp-like_dom"/>
</dbReference>
<evidence type="ECO:0000256" key="7">
    <source>
        <dbReference type="ARBA" id="ARBA00048117"/>
    </source>
</evidence>
<dbReference type="AlphaFoldDB" id="A0A4R3KK90"/>
<dbReference type="PRINTS" id="PR00789">
    <property type="entry name" value="OSIALOPTASE"/>
</dbReference>
<dbReference type="PANTHER" id="PTHR11735">
    <property type="entry name" value="TRNA N6-ADENOSINE THREONYLCARBAMOYLTRANSFERASE"/>
    <property type="match status" value="1"/>
</dbReference>
<dbReference type="EMBL" id="SMAB01000002">
    <property type="protein sequence ID" value="TCS84037.1"/>
    <property type="molecule type" value="Genomic_DNA"/>
</dbReference>
<dbReference type="InterPro" id="IPR017861">
    <property type="entry name" value="KAE1/TsaD"/>
</dbReference>
<dbReference type="SUPFAM" id="SSF53067">
    <property type="entry name" value="Actin-like ATPase domain"/>
    <property type="match status" value="1"/>
</dbReference>
<keyword evidence="2" id="KW-0808">Transferase</keyword>
<evidence type="ECO:0000256" key="6">
    <source>
        <dbReference type="ARBA" id="ARBA00023315"/>
    </source>
</evidence>
<keyword evidence="6" id="KW-0012">Acyltransferase</keyword>
<dbReference type="RefSeq" id="WP_132766901.1">
    <property type="nucleotide sequence ID" value="NZ_SMAB01000002.1"/>
</dbReference>
<reference evidence="9 10" key="1">
    <citation type="submission" date="2019-03" db="EMBL/GenBank/DDBJ databases">
        <title>Genomic Encyclopedia of Type Strains, Phase IV (KMG-IV): sequencing the most valuable type-strain genomes for metagenomic binning, comparative biology and taxonomic classification.</title>
        <authorList>
            <person name="Goeker M."/>
        </authorList>
    </citation>
    <scope>NUCLEOTIDE SEQUENCE [LARGE SCALE GENOMIC DNA]</scope>
    <source>
        <strain evidence="9 10">DSM 23802</strain>
    </source>
</reference>
<name>A0A4R3KK90_9BACI</name>
<keyword evidence="4" id="KW-0479">Metal-binding</keyword>
<comment type="catalytic activity">
    <reaction evidence="7">
        <text>L-threonylcarbamoyladenylate + adenosine(37) in tRNA = N(6)-L-threonylcarbamoyladenosine(37) in tRNA + AMP + H(+)</text>
        <dbReference type="Rhea" id="RHEA:37059"/>
        <dbReference type="Rhea" id="RHEA-COMP:10162"/>
        <dbReference type="Rhea" id="RHEA-COMP:10163"/>
        <dbReference type="ChEBI" id="CHEBI:15378"/>
        <dbReference type="ChEBI" id="CHEBI:73682"/>
        <dbReference type="ChEBI" id="CHEBI:74411"/>
        <dbReference type="ChEBI" id="CHEBI:74418"/>
        <dbReference type="ChEBI" id="CHEBI:456215"/>
        <dbReference type="EC" id="2.3.1.234"/>
    </reaction>
</comment>
<evidence type="ECO:0000256" key="1">
    <source>
        <dbReference type="ARBA" id="ARBA00012156"/>
    </source>
</evidence>
<evidence type="ECO:0000313" key="9">
    <source>
        <dbReference type="EMBL" id="TCS84037.1"/>
    </source>
</evidence>
<dbReference type="GO" id="GO:0008033">
    <property type="term" value="P:tRNA processing"/>
    <property type="evidence" value="ECO:0007669"/>
    <property type="project" value="UniProtKB-KW"/>
</dbReference>
<dbReference type="GO" id="GO:0046872">
    <property type="term" value="F:metal ion binding"/>
    <property type="evidence" value="ECO:0007669"/>
    <property type="project" value="UniProtKB-KW"/>
</dbReference>
<dbReference type="Proteomes" id="UP000295788">
    <property type="component" value="Unassembled WGS sequence"/>
</dbReference>